<dbReference type="OMA" id="CMFRTIS"/>
<dbReference type="Proteomes" id="UP000002035">
    <property type="component" value="Unassembled WGS sequence"/>
</dbReference>
<protein>
    <submittedName>
        <fullName evidence="1">Uncharacterized protein</fullName>
    </submittedName>
</protein>
<sequence>MNAKAVYAKAWQESAYTSFFMLQFLIEISNRSWDDFVASGTWDKSILDHALDNIDPVRLVPLWESGDGLCTSFTIFVCECIEGADFIFQNSSDGGHRAAVSPSGLVVDSSARTLLSGDQGEEMKGFKGTWKFVKVPHLTLSFRSIRDATFKDFTPLQNKTEAIKKCLRQLHGTKKFICLFRTIESGTLRFNGKIEWDVVARKITWSSRGVDGFEESCAIFNGDGNFMSQLDCLRSIRRFGMAEGRSEQYSRVRIVLNRIWKASVDVFGFPQFYEK</sequence>
<dbReference type="GeneID" id="9224945"/>
<keyword evidence="2" id="KW-1185">Reference proteome</keyword>
<dbReference type="HOGENOM" id="CLU_973106_0_0_1"/>
<dbReference type="AlphaFoldDB" id="C5FS95"/>
<accession>C5FS95</accession>
<dbReference type="OrthoDB" id="4167595at2759"/>
<dbReference type="EMBL" id="DS995705">
    <property type="protein sequence ID" value="EEQ32748.1"/>
    <property type="molecule type" value="Genomic_DNA"/>
</dbReference>
<dbReference type="eggNOG" id="ENOG502T38D">
    <property type="taxonomic scope" value="Eukaryota"/>
</dbReference>
<name>C5FS95_ARTOC</name>
<dbReference type="RefSeq" id="XP_002845698.1">
    <property type="nucleotide sequence ID" value="XM_002845652.1"/>
</dbReference>
<evidence type="ECO:0000313" key="1">
    <source>
        <dbReference type="EMBL" id="EEQ32748.1"/>
    </source>
</evidence>
<proteinExistence type="predicted"/>
<reference evidence="2" key="1">
    <citation type="journal article" date="2012" name="MBio">
        <title>Comparative genome analysis of Trichophyton rubrum and related dermatophytes reveals candidate genes involved in infection.</title>
        <authorList>
            <person name="Martinez D.A."/>
            <person name="Oliver B.G."/>
            <person name="Graeser Y."/>
            <person name="Goldberg J.M."/>
            <person name="Li W."/>
            <person name="Martinez-Rossi N.M."/>
            <person name="Monod M."/>
            <person name="Shelest E."/>
            <person name="Barton R.C."/>
            <person name="Birch E."/>
            <person name="Brakhage A.A."/>
            <person name="Chen Z."/>
            <person name="Gurr S.J."/>
            <person name="Heiman D."/>
            <person name="Heitman J."/>
            <person name="Kosti I."/>
            <person name="Rossi A."/>
            <person name="Saif S."/>
            <person name="Samalova M."/>
            <person name="Saunders C.W."/>
            <person name="Shea T."/>
            <person name="Summerbell R.C."/>
            <person name="Xu J."/>
            <person name="Young S."/>
            <person name="Zeng Q."/>
            <person name="Birren B.W."/>
            <person name="Cuomo C.A."/>
            <person name="White T.C."/>
        </authorList>
    </citation>
    <scope>NUCLEOTIDE SEQUENCE [LARGE SCALE GENOMIC DNA]</scope>
    <source>
        <strain evidence="2">ATCC MYA-4605 / CBS 113480</strain>
    </source>
</reference>
<evidence type="ECO:0000313" key="2">
    <source>
        <dbReference type="Proteomes" id="UP000002035"/>
    </source>
</evidence>
<dbReference type="VEuPathDB" id="FungiDB:MCYG_05567"/>
<gene>
    <name evidence="1" type="ORF">MCYG_05567</name>
</gene>
<organism evidence="1 2">
    <name type="scientific">Arthroderma otae (strain ATCC MYA-4605 / CBS 113480)</name>
    <name type="common">Microsporum canis</name>
    <dbReference type="NCBI Taxonomy" id="554155"/>
    <lineage>
        <taxon>Eukaryota</taxon>
        <taxon>Fungi</taxon>
        <taxon>Dikarya</taxon>
        <taxon>Ascomycota</taxon>
        <taxon>Pezizomycotina</taxon>
        <taxon>Eurotiomycetes</taxon>
        <taxon>Eurotiomycetidae</taxon>
        <taxon>Onygenales</taxon>
        <taxon>Arthrodermataceae</taxon>
        <taxon>Microsporum</taxon>
    </lineage>
</organism>